<proteinExistence type="predicted"/>
<dbReference type="AlphaFoldDB" id="G0EDE4"/>
<name>G0EDE4_PYRF1</name>
<gene>
    <name evidence="1" type="ordered locus">Pyrfu_0760</name>
</gene>
<dbReference type="HOGENOM" id="CLU_1154384_0_0_2"/>
<sequence length="240" mass="27642">MLRYWCYSVNLTIRDNRNNNLEFHDNVISGKSKRDLIRILDALLCVLIEEGEVSKTKLANRANLNPLSFQKYVSWLESMGAAIVRRVGERTTYIATPRAHILHATLHLLHHMLHPNTNVRKRYFDYLSLVIDALQEAGFKPKIGYSNMTNNILVCYDIIAQGNCNLGILIAPRNDPLNMFRLLTILYWKINVQQSSANKIDKLMLVTDDEPLLLEAAKLFEIPVARPERHSIIDVSRRMC</sequence>
<organism evidence="1 2">
    <name type="scientific">Pyrolobus fumarii (strain DSM 11204 / 1A)</name>
    <dbReference type="NCBI Taxonomy" id="694429"/>
    <lineage>
        <taxon>Archaea</taxon>
        <taxon>Thermoproteota</taxon>
        <taxon>Thermoprotei</taxon>
        <taxon>Desulfurococcales</taxon>
        <taxon>Pyrodictiaceae</taxon>
        <taxon>Pyrolobus</taxon>
    </lineage>
</organism>
<dbReference type="InParanoid" id="G0EDE4"/>
<dbReference type="KEGG" id="pfm:Pyrfu_0760"/>
<dbReference type="EMBL" id="CP002838">
    <property type="protein sequence ID" value="AEM38629.1"/>
    <property type="molecule type" value="Genomic_DNA"/>
</dbReference>
<keyword evidence="2" id="KW-1185">Reference proteome</keyword>
<evidence type="ECO:0000313" key="2">
    <source>
        <dbReference type="Proteomes" id="UP000001037"/>
    </source>
</evidence>
<reference evidence="1 2" key="1">
    <citation type="journal article" date="2011" name="Stand. Genomic Sci.">
        <title>Complete genome sequence of the hyperthermophilic chemolithoautotroph Pyrolobus fumarii type strain (1A).</title>
        <authorList>
            <person name="Anderson I."/>
            <person name="Goker M."/>
            <person name="Nolan M."/>
            <person name="Lucas S."/>
            <person name="Hammon N."/>
            <person name="Deshpande S."/>
            <person name="Cheng J.F."/>
            <person name="Tapia R."/>
            <person name="Han C."/>
            <person name="Goodwin L."/>
            <person name="Pitluck S."/>
            <person name="Huntemann M."/>
            <person name="Liolios K."/>
            <person name="Ivanova N."/>
            <person name="Pagani I."/>
            <person name="Mavromatis K."/>
            <person name="Ovchinikova G."/>
            <person name="Pati A."/>
            <person name="Chen A."/>
            <person name="Palaniappan K."/>
            <person name="Land M."/>
            <person name="Hauser L."/>
            <person name="Brambilla E.M."/>
            <person name="Huber H."/>
            <person name="Yasawong M."/>
            <person name="Rohde M."/>
            <person name="Spring S."/>
            <person name="Abt B."/>
            <person name="Sikorski J."/>
            <person name="Wirth R."/>
            <person name="Detter J.C."/>
            <person name="Woyke T."/>
            <person name="Bristow J."/>
            <person name="Eisen J.A."/>
            <person name="Markowitz V."/>
            <person name="Hugenholtz P."/>
            <person name="Kyrpides N.C."/>
            <person name="Klenk H.P."/>
            <person name="Lapidus A."/>
        </authorList>
    </citation>
    <scope>NUCLEOTIDE SEQUENCE [LARGE SCALE GENOMIC DNA]</scope>
    <source>
        <strain evidence="2">DSM 11204 / 1A</strain>
    </source>
</reference>
<dbReference type="eggNOG" id="arCOG01055">
    <property type="taxonomic scope" value="Archaea"/>
</dbReference>
<accession>G0EDE4</accession>
<evidence type="ECO:0000313" key="1">
    <source>
        <dbReference type="EMBL" id="AEM38629.1"/>
    </source>
</evidence>
<dbReference type="STRING" id="694429.Pyrfu_0760"/>
<dbReference type="Proteomes" id="UP000001037">
    <property type="component" value="Chromosome"/>
</dbReference>
<dbReference type="InterPro" id="IPR036388">
    <property type="entry name" value="WH-like_DNA-bd_sf"/>
</dbReference>
<protein>
    <recommendedName>
        <fullName evidence="3">ArnR1-like winged helix-turn-helix domain-containing protein</fullName>
    </recommendedName>
</protein>
<dbReference type="Gene3D" id="1.10.10.10">
    <property type="entry name" value="Winged helix-like DNA-binding domain superfamily/Winged helix DNA-binding domain"/>
    <property type="match status" value="1"/>
</dbReference>
<evidence type="ECO:0008006" key="3">
    <source>
        <dbReference type="Google" id="ProtNLM"/>
    </source>
</evidence>